<feature type="transmembrane region" description="Helical" evidence="1">
    <location>
        <begin position="91"/>
        <end position="109"/>
    </location>
</feature>
<dbReference type="EMBL" id="BMAO01025380">
    <property type="protein sequence ID" value="GFR02197.1"/>
    <property type="molecule type" value="Genomic_DNA"/>
</dbReference>
<proteinExistence type="predicted"/>
<organism evidence="2 3">
    <name type="scientific">Trichonephila clavata</name>
    <name type="common">Joro spider</name>
    <name type="synonym">Nephila clavata</name>
    <dbReference type="NCBI Taxonomy" id="2740835"/>
    <lineage>
        <taxon>Eukaryota</taxon>
        <taxon>Metazoa</taxon>
        <taxon>Ecdysozoa</taxon>
        <taxon>Arthropoda</taxon>
        <taxon>Chelicerata</taxon>
        <taxon>Arachnida</taxon>
        <taxon>Araneae</taxon>
        <taxon>Araneomorphae</taxon>
        <taxon>Entelegynae</taxon>
        <taxon>Araneoidea</taxon>
        <taxon>Nephilidae</taxon>
        <taxon>Trichonephila</taxon>
    </lineage>
</organism>
<keyword evidence="1" id="KW-1133">Transmembrane helix</keyword>
<evidence type="ECO:0000256" key="1">
    <source>
        <dbReference type="SAM" id="Phobius"/>
    </source>
</evidence>
<accession>A0A8X6LBC1</accession>
<protein>
    <recommendedName>
        <fullName evidence="4">Gustatory receptor</fullName>
    </recommendedName>
</protein>
<sequence length="390" mass="44424">MSIPIQTKPRNIILFSVKDNGKGFQGKQTVSWNGKRTSSLLLKSMHWIGLIEESNCHVIYQVSSFVFKFLLIFVNLSTLVSSIIAFEFENWKIVGAFVCSYFFALAVYISMYRKKKLLTCTLHDINRTYMLNNGTSLNFITFVLCCLPIVYSILKGISYDNITLKYEAYGHPVQEPIAQILLIRSKAFLEALVHPTFPCLVALLYCTLCHHCCSLINFLTQHVQQIPPKNFRPSKQMNILKHKAKIDEILSNIQDIFSVPTFFIIITNLLTCGVVIGWLLNLDFSNIRLSDTIESAFHGVIEFSSLITVPWVASEMSIHLEKLKAAFYDKLRLRLLYTGNLEEPQPKKETLGKLDFTFTGCDIISFKRSTILALCGTLLTYTILVVNQKD</sequence>
<evidence type="ECO:0008006" key="4">
    <source>
        <dbReference type="Google" id="ProtNLM"/>
    </source>
</evidence>
<evidence type="ECO:0000313" key="2">
    <source>
        <dbReference type="EMBL" id="GFR02197.1"/>
    </source>
</evidence>
<keyword evidence="3" id="KW-1185">Reference proteome</keyword>
<dbReference type="AlphaFoldDB" id="A0A8X6LBC1"/>
<keyword evidence="1" id="KW-0812">Transmembrane</keyword>
<dbReference type="Proteomes" id="UP000887116">
    <property type="component" value="Unassembled WGS sequence"/>
</dbReference>
<comment type="caution">
    <text evidence="2">The sequence shown here is derived from an EMBL/GenBank/DDBJ whole genome shotgun (WGS) entry which is preliminary data.</text>
</comment>
<feature type="transmembrane region" description="Helical" evidence="1">
    <location>
        <begin position="257"/>
        <end position="280"/>
    </location>
</feature>
<reference evidence="2" key="1">
    <citation type="submission" date="2020-07" db="EMBL/GenBank/DDBJ databases">
        <title>Multicomponent nature underlies the extraordinary mechanical properties of spider dragline silk.</title>
        <authorList>
            <person name="Kono N."/>
            <person name="Nakamura H."/>
            <person name="Mori M."/>
            <person name="Yoshida Y."/>
            <person name="Ohtoshi R."/>
            <person name="Malay A.D."/>
            <person name="Moran D.A.P."/>
            <person name="Tomita M."/>
            <person name="Numata K."/>
            <person name="Arakawa K."/>
        </authorList>
    </citation>
    <scope>NUCLEOTIDE SEQUENCE</scope>
</reference>
<evidence type="ECO:0000313" key="3">
    <source>
        <dbReference type="Proteomes" id="UP000887116"/>
    </source>
</evidence>
<keyword evidence="1" id="KW-0472">Membrane</keyword>
<dbReference type="OrthoDB" id="6436076at2759"/>
<feature type="transmembrane region" description="Helical" evidence="1">
    <location>
        <begin position="65"/>
        <end position="85"/>
    </location>
</feature>
<feature type="transmembrane region" description="Helical" evidence="1">
    <location>
        <begin position="130"/>
        <end position="154"/>
    </location>
</feature>
<name>A0A8X6LBC1_TRICU</name>
<gene>
    <name evidence="2" type="primary">AVEN_135741_1</name>
    <name evidence="2" type="ORF">TNCT_410941</name>
</gene>